<accession>A0A2P2QI55</accession>
<reference evidence="1" key="1">
    <citation type="submission" date="2018-02" db="EMBL/GenBank/DDBJ databases">
        <title>Rhizophora mucronata_Transcriptome.</title>
        <authorList>
            <person name="Meera S.P."/>
            <person name="Sreeshan A."/>
            <person name="Augustine A."/>
        </authorList>
    </citation>
    <scope>NUCLEOTIDE SEQUENCE</scope>
    <source>
        <tissue evidence="1">Leaf</tissue>
    </source>
</reference>
<evidence type="ECO:0000313" key="1">
    <source>
        <dbReference type="EMBL" id="MBX66636.1"/>
    </source>
</evidence>
<proteinExistence type="predicted"/>
<protein>
    <submittedName>
        <fullName evidence="1">Uncharacterized protein</fullName>
    </submittedName>
</protein>
<name>A0A2P2QI55_RHIMU</name>
<dbReference type="AlphaFoldDB" id="A0A2P2QI55"/>
<sequence length="44" mass="5078">MDLGPQLYWSVICVIKQHKCYYILGSLFLAYELAKPESYFVCGS</sequence>
<organism evidence="1">
    <name type="scientific">Rhizophora mucronata</name>
    <name type="common">Asiatic mangrove</name>
    <dbReference type="NCBI Taxonomy" id="61149"/>
    <lineage>
        <taxon>Eukaryota</taxon>
        <taxon>Viridiplantae</taxon>
        <taxon>Streptophyta</taxon>
        <taxon>Embryophyta</taxon>
        <taxon>Tracheophyta</taxon>
        <taxon>Spermatophyta</taxon>
        <taxon>Magnoliopsida</taxon>
        <taxon>eudicotyledons</taxon>
        <taxon>Gunneridae</taxon>
        <taxon>Pentapetalae</taxon>
        <taxon>rosids</taxon>
        <taxon>fabids</taxon>
        <taxon>Malpighiales</taxon>
        <taxon>Rhizophoraceae</taxon>
        <taxon>Rhizophora</taxon>
    </lineage>
</organism>
<dbReference type="EMBL" id="GGEC01086152">
    <property type="protein sequence ID" value="MBX66636.1"/>
    <property type="molecule type" value="Transcribed_RNA"/>
</dbReference>